<gene>
    <name evidence="2" type="ORF">APUU_51243S</name>
</gene>
<reference evidence="2" key="2">
    <citation type="submission" date="2021-02" db="EMBL/GenBank/DDBJ databases">
        <title>Aspergillus puulaauensis MK2 genome sequence.</title>
        <authorList>
            <person name="Futagami T."/>
            <person name="Mori K."/>
            <person name="Kadooka C."/>
            <person name="Tanaka T."/>
        </authorList>
    </citation>
    <scope>NUCLEOTIDE SEQUENCE</scope>
    <source>
        <strain evidence="2">MK2</strain>
    </source>
</reference>
<evidence type="ECO:0000256" key="1">
    <source>
        <dbReference type="SAM" id="MobiDB-lite"/>
    </source>
</evidence>
<dbReference type="RefSeq" id="XP_041558726.1">
    <property type="nucleotide sequence ID" value="XM_041706330.1"/>
</dbReference>
<protein>
    <submittedName>
        <fullName evidence="2">Uncharacterized protein</fullName>
    </submittedName>
</protein>
<evidence type="ECO:0000313" key="3">
    <source>
        <dbReference type="Proteomes" id="UP000654913"/>
    </source>
</evidence>
<dbReference type="EMBL" id="AP024447">
    <property type="protein sequence ID" value="BCS26532.1"/>
    <property type="molecule type" value="Genomic_DNA"/>
</dbReference>
<accession>A0A7R8AQ14</accession>
<keyword evidence="3" id="KW-1185">Reference proteome</keyword>
<sequence length="59" mass="6287">MDQGNDDLQTVDLHPPGDGSLVTSAHFHRDLALENEASEKMGSQQTPAAVVSIWLTLAA</sequence>
<proteinExistence type="predicted"/>
<dbReference type="Proteomes" id="UP000654913">
    <property type="component" value="Chromosome 5"/>
</dbReference>
<dbReference type="KEGG" id="apuu:APUU_51243S"/>
<name>A0A7R8AQ14_9EURO</name>
<evidence type="ECO:0000313" key="2">
    <source>
        <dbReference type="EMBL" id="BCS26532.1"/>
    </source>
</evidence>
<feature type="region of interest" description="Disordered" evidence="1">
    <location>
        <begin position="1"/>
        <end position="23"/>
    </location>
</feature>
<reference evidence="2" key="1">
    <citation type="submission" date="2021-01" db="EMBL/GenBank/DDBJ databases">
        <authorList>
            <consortium name="Aspergillus puulaauensis MK2 genome sequencing consortium"/>
            <person name="Kazuki M."/>
            <person name="Futagami T."/>
        </authorList>
    </citation>
    <scope>NUCLEOTIDE SEQUENCE</scope>
    <source>
        <strain evidence="2">MK2</strain>
    </source>
</reference>
<dbReference type="GeneID" id="64976537"/>
<organism evidence="2 3">
    <name type="scientific">Aspergillus puulaauensis</name>
    <dbReference type="NCBI Taxonomy" id="1220207"/>
    <lineage>
        <taxon>Eukaryota</taxon>
        <taxon>Fungi</taxon>
        <taxon>Dikarya</taxon>
        <taxon>Ascomycota</taxon>
        <taxon>Pezizomycotina</taxon>
        <taxon>Eurotiomycetes</taxon>
        <taxon>Eurotiomycetidae</taxon>
        <taxon>Eurotiales</taxon>
        <taxon>Aspergillaceae</taxon>
        <taxon>Aspergillus</taxon>
    </lineage>
</organism>
<dbReference type="AlphaFoldDB" id="A0A7R8AQ14"/>